<gene>
    <name evidence="1" type="ORF">KIPB_001540</name>
</gene>
<evidence type="ECO:0000313" key="2">
    <source>
        <dbReference type="Proteomes" id="UP000265618"/>
    </source>
</evidence>
<dbReference type="AlphaFoldDB" id="A0A9K3CQ66"/>
<protein>
    <recommendedName>
        <fullName evidence="3">Kelch-type beta propeller</fullName>
    </recommendedName>
</protein>
<dbReference type="InterPro" id="IPR011043">
    <property type="entry name" value="Gal_Oxase/kelch_b-propeller"/>
</dbReference>
<evidence type="ECO:0000313" key="1">
    <source>
        <dbReference type="EMBL" id="GIQ80702.1"/>
    </source>
</evidence>
<proteinExistence type="predicted"/>
<reference evidence="1 2" key="1">
    <citation type="journal article" date="2018" name="PLoS ONE">
        <title>The draft genome of Kipferlia bialata reveals reductive genome evolution in fornicate parasites.</title>
        <authorList>
            <person name="Tanifuji G."/>
            <person name="Takabayashi S."/>
            <person name="Kume K."/>
            <person name="Takagi M."/>
            <person name="Nakayama T."/>
            <person name="Kamikawa R."/>
            <person name="Inagaki Y."/>
            <person name="Hashimoto T."/>
        </authorList>
    </citation>
    <scope>NUCLEOTIDE SEQUENCE [LARGE SCALE GENOMIC DNA]</scope>
    <source>
        <strain evidence="1">NY0173</strain>
    </source>
</reference>
<dbReference type="InterPro" id="IPR015915">
    <property type="entry name" value="Kelch-typ_b-propeller"/>
</dbReference>
<sequence length="330" mass="36271">MPRTLSLSDFGGSTRGFMYLHSLGLDHTDDIAKSTSSGTVVVNGLQKLLVTDKPMKGNKGTQSKSEYKLVPGKRQFNNEAVPGGVTLRSGVYFRRRGTSHHFEVFHPHSGLWKPCRPKTGPKAAKGVRLHGLKGKILRTCADEAAGVWEFDTKTEQWTRLPEAPPRPEGLEDATRSDPIILGDSLVYIYSAPGTPTYTLSYTDVKGGEGEREREWRWSAEWGLPPAFSHTAYVNVGPKRRYALFLGYTADNTTLGIGCIDAETERFLHLADTDFHVHKAVQLSADTCLALCESPDAHDGKDWCDMTLDLEMLSEAGAVLTPDIFEGMGVA</sequence>
<keyword evidence="2" id="KW-1185">Reference proteome</keyword>
<evidence type="ECO:0008006" key="3">
    <source>
        <dbReference type="Google" id="ProtNLM"/>
    </source>
</evidence>
<dbReference type="Proteomes" id="UP000265618">
    <property type="component" value="Unassembled WGS sequence"/>
</dbReference>
<dbReference type="SUPFAM" id="SSF50965">
    <property type="entry name" value="Galactose oxidase, central domain"/>
    <property type="match status" value="1"/>
</dbReference>
<dbReference type="Gene3D" id="2.120.10.80">
    <property type="entry name" value="Kelch-type beta propeller"/>
    <property type="match status" value="1"/>
</dbReference>
<name>A0A9K3CQ66_9EUKA</name>
<comment type="caution">
    <text evidence="1">The sequence shown here is derived from an EMBL/GenBank/DDBJ whole genome shotgun (WGS) entry which is preliminary data.</text>
</comment>
<dbReference type="EMBL" id="BDIP01000223">
    <property type="protein sequence ID" value="GIQ80702.1"/>
    <property type="molecule type" value="Genomic_DNA"/>
</dbReference>
<organism evidence="1 2">
    <name type="scientific">Kipferlia bialata</name>
    <dbReference type="NCBI Taxonomy" id="797122"/>
    <lineage>
        <taxon>Eukaryota</taxon>
        <taxon>Metamonada</taxon>
        <taxon>Carpediemonas-like organisms</taxon>
        <taxon>Kipferlia</taxon>
    </lineage>
</organism>
<accession>A0A9K3CQ66</accession>